<evidence type="ECO:0000313" key="2">
    <source>
        <dbReference type="EMBL" id="GLU48086.1"/>
    </source>
</evidence>
<gene>
    <name evidence="2" type="ORF">Nans01_24370</name>
</gene>
<proteinExistence type="predicted"/>
<dbReference type="InterPro" id="IPR019099">
    <property type="entry name" value="Uncharacterised_PGPGW_TM"/>
</dbReference>
<dbReference type="AlphaFoldDB" id="A0A9W6P6L0"/>
<feature type="transmembrane region" description="Helical" evidence="1">
    <location>
        <begin position="12"/>
        <end position="33"/>
    </location>
</feature>
<keyword evidence="1" id="KW-0812">Transmembrane</keyword>
<name>A0A9W6P6L0_9ACTN</name>
<dbReference type="EMBL" id="BSQG01000003">
    <property type="protein sequence ID" value="GLU48086.1"/>
    <property type="molecule type" value="Genomic_DNA"/>
</dbReference>
<accession>A0A9W6P6L0</accession>
<reference evidence="2" key="1">
    <citation type="submission" date="2023-02" db="EMBL/GenBank/DDBJ databases">
        <title>Nocardiopsis ansamitocini NBRC 112285.</title>
        <authorList>
            <person name="Ichikawa N."/>
            <person name="Sato H."/>
            <person name="Tonouchi N."/>
        </authorList>
    </citation>
    <scope>NUCLEOTIDE SEQUENCE</scope>
    <source>
        <strain evidence="2">NBRC 112285</strain>
    </source>
</reference>
<dbReference type="Pfam" id="PF09656">
    <property type="entry name" value="PGPGW"/>
    <property type="match status" value="1"/>
</dbReference>
<keyword evidence="1" id="KW-1133">Transmembrane helix</keyword>
<comment type="caution">
    <text evidence="2">The sequence shown here is derived from an EMBL/GenBank/DDBJ whole genome shotgun (WGS) entry which is preliminary data.</text>
</comment>
<keyword evidence="1" id="KW-0472">Membrane</keyword>
<feature type="transmembrane region" description="Helical" evidence="1">
    <location>
        <begin position="39"/>
        <end position="60"/>
    </location>
</feature>
<dbReference type="Proteomes" id="UP001165092">
    <property type="component" value="Unassembled WGS sequence"/>
</dbReference>
<evidence type="ECO:0000313" key="3">
    <source>
        <dbReference type="Proteomes" id="UP001165092"/>
    </source>
</evidence>
<sequence>MHMRSHPALHLTWRVTIGVVGTLVVVAGLVMCVTPGPGIGGIILGLAILSTEFAWAHGLLRRAQRYAHMARVRAEVAIKTRRMRRRRS</sequence>
<evidence type="ECO:0000256" key="1">
    <source>
        <dbReference type="SAM" id="Phobius"/>
    </source>
</evidence>
<protein>
    <recommendedName>
        <fullName evidence="4">Transmembrane protein (PGPGW)</fullName>
    </recommendedName>
</protein>
<evidence type="ECO:0008006" key="4">
    <source>
        <dbReference type="Google" id="ProtNLM"/>
    </source>
</evidence>
<keyword evidence="3" id="KW-1185">Reference proteome</keyword>
<organism evidence="2 3">
    <name type="scientific">Nocardiopsis ansamitocini</name>
    <dbReference type="NCBI Taxonomy" id="1670832"/>
    <lineage>
        <taxon>Bacteria</taxon>
        <taxon>Bacillati</taxon>
        <taxon>Actinomycetota</taxon>
        <taxon>Actinomycetes</taxon>
        <taxon>Streptosporangiales</taxon>
        <taxon>Nocardiopsidaceae</taxon>
        <taxon>Nocardiopsis</taxon>
    </lineage>
</organism>